<feature type="transmembrane region" description="Helical" evidence="1">
    <location>
        <begin position="203"/>
        <end position="220"/>
    </location>
</feature>
<proteinExistence type="predicted"/>
<feature type="transmembrane region" description="Helical" evidence="1">
    <location>
        <begin position="232"/>
        <end position="251"/>
    </location>
</feature>
<feature type="transmembrane region" description="Helical" evidence="1">
    <location>
        <begin position="129"/>
        <end position="151"/>
    </location>
</feature>
<keyword evidence="1" id="KW-0812">Transmembrane</keyword>
<feature type="transmembrane region" description="Helical" evidence="1">
    <location>
        <begin position="90"/>
        <end position="108"/>
    </location>
</feature>
<keyword evidence="3" id="KW-1185">Reference proteome</keyword>
<dbReference type="AlphaFoldDB" id="A0A4Q7X2M3"/>
<keyword evidence="1" id="KW-0472">Membrane</keyword>
<gene>
    <name evidence="2" type="ORF">EV645_3969</name>
</gene>
<evidence type="ECO:0000313" key="2">
    <source>
        <dbReference type="EMBL" id="RZU16405.1"/>
    </source>
</evidence>
<reference evidence="2 3" key="1">
    <citation type="journal article" date="2015" name="Stand. Genomic Sci.">
        <title>Genomic Encyclopedia of Bacterial and Archaeal Type Strains, Phase III: the genomes of soil and plant-associated and newly described type strains.</title>
        <authorList>
            <person name="Whitman W.B."/>
            <person name="Woyke T."/>
            <person name="Klenk H.P."/>
            <person name="Zhou Y."/>
            <person name="Lilburn T.G."/>
            <person name="Beck B.J."/>
            <person name="De Vos P."/>
            <person name="Vandamme P."/>
            <person name="Eisen J.A."/>
            <person name="Garrity G."/>
            <person name="Hugenholtz P."/>
            <person name="Kyrpides N.C."/>
        </authorList>
    </citation>
    <scope>NUCLEOTIDE SEQUENCE [LARGE SCALE GENOMIC DNA]</scope>
    <source>
        <strain evidence="2 3">VKM Ac-2540</strain>
    </source>
</reference>
<dbReference type="EMBL" id="SHKR01000012">
    <property type="protein sequence ID" value="RZU16405.1"/>
    <property type="molecule type" value="Genomic_DNA"/>
</dbReference>
<name>A0A4Q7X2M3_9ACTN</name>
<dbReference type="Proteomes" id="UP000292027">
    <property type="component" value="Unassembled WGS sequence"/>
</dbReference>
<accession>A0A4Q7X2M3</accession>
<dbReference type="OrthoDB" id="244933at2"/>
<feature type="transmembrane region" description="Helical" evidence="1">
    <location>
        <begin position="163"/>
        <end position="182"/>
    </location>
</feature>
<dbReference type="RefSeq" id="WP_130445315.1">
    <property type="nucleotide sequence ID" value="NZ_SHKR01000012.1"/>
</dbReference>
<keyword evidence="1" id="KW-1133">Transmembrane helix</keyword>
<protein>
    <submittedName>
        <fullName evidence="2">YrhK-like protein</fullName>
    </submittedName>
</protein>
<evidence type="ECO:0000256" key="1">
    <source>
        <dbReference type="SAM" id="Phobius"/>
    </source>
</evidence>
<organism evidence="2 3">
    <name type="scientific">Kribbella rubisoli</name>
    <dbReference type="NCBI Taxonomy" id="3075929"/>
    <lineage>
        <taxon>Bacteria</taxon>
        <taxon>Bacillati</taxon>
        <taxon>Actinomycetota</taxon>
        <taxon>Actinomycetes</taxon>
        <taxon>Propionibacteriales</taxon>
        <taxon>Kribbellaceae</taxon>
        <taxon>Kribbella</taxon>
    </lineage>
</organism>
<evidence type="ECO:0000313" key="3">
    <source>
        <dbReference type="Proteomes" id="UP000292027"/>
    </source>
</evidence>
<sequence>MSTSGLPIEVPPDATDLVVEGPRPFVTRVQYRRADGRLVQWEARARRKAAGARGFGTTWWTGLLFAIGSACFVAGPIPAYARAVGPHLDAITYFVGSLLFTSGAYLSYLQVVRQAGHRWFAWAPRSPGFWACAIQLVGTLYFNVTTFAGLFDVPSDLANRIVWRPDAIGSVCFLVSSAIAFAEAGHRWWSWRPDQRDWHITALNLWGSVFFGLSAIGAHVTSAGELSNVQLANGGTFVGAVCFLIASLLMMPEGRAAAASSDSADAVRDRER</sequence>
<feature type="transmembrane region" description="Helical" evidence="1">
    <location>
        <begin position="54"/>
        <end position="78"/>
    </location>
</feature>
<comment type="caution">
    <text evidence="2">The sequence shown here is derived from an EMBL/GenBank/DDBJ whole genome shotgun (WGS) entry which is preliminary data.</text>
</comment>